<dbReference type="Gene3D" id="1.20.810.10">
    <property type="entry name" value="Cytochrome Bc1 Complex, Chain C"/>
    <property type="match status" value="1"/>
</dbReference>
<dbReference type="FunFam" id="1.20.810.10:FF:000007">
    <property type="entry name" value="Ubiquinol-cytochrome C reductase B subunit"/>
    <property type="match status" value="1"/>
</dbReference>
<dbReference type="GO" id="GO:0022904">
    <property type="term" value="P:respiratory electron transport chain"/>
    <property type="evidence" value="ECO:0007669"/>
    <property type="project" value="InterPro"/>
</dbReference>
<dbReference type="GO" id="GO:0016491">
    <property type="term" value="F:oxidoreductase activity"/>
    <property type="evidence" value="ECO:0007669"/>
    <property type="project" value="InterPro"/>
</dbReference>
<dbReference type="SUPFAM" id="SSF81342">
    <property type="entry name" value="Transmembrane di-heme cytochromes"/>
    <property type="match status" value="1"/>
</dbReference>
<dbReference type="GO" id="GO:0009055">
    <property type="term" value="F:electron transfer activity"/>
    <property type="evidence" value="ECO:0007669"/>
    <property type="project" value="InterPro"/>
</dbReference>
<evidence type="ECO:0000256" key="1">
    <source>
        <dbReference type="ARBA" id="ARBA00004651"/>
    </source>
</evidence>
<feature type="transmembrane region" description="Helical" evidence="10">
    <location>
        <begin position="172"/>
        <end position="194"/>
    </location>
</feature>
<evidence type="ECO:0000256" key="4">
    <source>
        <dbReference type="ARBA" id="ARBA00022692"/>
    </source>
</evidence>
<evidence type="ECO:0000313" key="13">
    <source>
        <dbReference type="EMBL" id="CAB5008194.1"/>
    </source>
</evidence>
<evidence type="ECO:0000256" key="9">
    <source>
        <dbReference type="ARBA" id="ARBA00023136"/>
    </source>
</evidence>
<gene>
    <name evidence="12" type="ORF">UFOPK3773_00738</name>
    <name evidence="13" type="ORF">UFOPK3992_01089</name>
</gene>
<keyword evidence="4 10" id="KW-0812">Transmembrane</keyword>
<dbReference type="InterPro" id="IPR016174">
    <property type="entry name" value="Di-haem_cyt_TM"/>
</dbReference>
<keyword evidence="8" id="KW-0408">Iron</keyword>
<dbReference type="GO" id="GO:0005886">
    <property type="term" value="C:plasma membrane"/>
    <property type="evidence" value="ECO:0007669"/>
    <property type="project" value="UniProtKB-SubCell"/>
</dbReference>
<proteinExistence type="predicted"/>
<evidence type="ECO:0000256" key="7">
    <source>
        <dbReference type="ARBA" id="ARBA00022989"/>
    </source>
</evidence>
<dbReference type="InterPro" id="IPR027387">
    <property type="entry name" value="Cytb/b6-like_sf"/>
</dbReference>
<evidence type="ECO:0000256" key="10">
    <source>
        <dbReference type="SAM" id="Phobius"/>
    </source>
</evidence>
<accession>A0A6J7J7P3</accession>
<evidence type="ECO:0000259" key="11">
    <source>
        <dbReference type="PROSITE" id="PS51002"/>
    </source>
</evidence>
<sequence>MSTVVKAGGTVVDYVDQRLGIAQFMKRSLNKVFPDHWSFMLGEIALYSFIVLLLSGTYLTLWFKPSMTEIIYDGSYLPLNGIKMSESFASTLNISFDVRGGLLMRQIHHWAALFFMVAITVHLLRVFFTGAFRKPREFNWAIGAGLLTLGILEGFAGYSLPDDLLSGTGLRIAQGIVLSIPIVGTWAQFLLFGGEFPGVDFIPRLYTVHVLLIPGIFLALISAHLMMVWHQKHTQYPGPGRTEKNVVGFPLLPVYMAKAGGFFFIVFGVTTLMAGLVTINPIWAFGPYTPDQISAGSQPDWYMGWLDGAVRLTPNWEWNIGAYSISWNVFLPTVVLPGIIFTLLGVYPWIEKWATGDNREHNLLDRPRNAPTRTAIGVMAISFYGMLWISGGNDILATTFGLSINTITYTLRVAIFIVPALAFMITKRICLSLQRRDREKLLHGIESGNILRTPEGEFIEIHTPLPAKDRAKILAKVDHVPIAIESGVDENGVARPLRSIKGAQARFSRWYYGDNVALPSPEELAAAEAHAAHELHDHGSVLEDFKNLEMTSEPVLHSPAIGGHQSNSHQH</sequence>
<feature type="domain" description="Cytochrome b/b6 N-terminal region profile" evidence="11">
    <location>
        <begin position="11"/>
        <end position="237"/>
    </location>
</feature>
<feature type="transmembrane region" description="Helical" evidence="10">
    <location>
        <begin position="44"/>
        <end position="63"/>
    </location>
</feature>
<keyword evidence="3" id="KW-1003">Cell membrane</keyword>
<dbReference type="GO" id="GO:0046872">
    <property type="term" value="F:metal ion binding"/>
    <property type="evidence" value="ECO:0007669"/>
    <property type="project" value="UniProtKB-KW"/>
</dbReference>
<dbReference type="InterPro" id="IPR005797">
    <property type="entry name" value="Cyt_b/b6_N"/>
</dbReference>
<dbReference type="AlphaFoldDB" id="A0A6J7J7P3"/>
<keyword evidence="9 10" id="KW-0472">Membrane</keyword>
<evidence type="ECO:0000256" key="8">
    <source>
        <dbReference type="ARBA" id="ARBA00023004"/>
    </source>
</evidence>
<feature type="transmembrane region" description="Helical" evidence="10">
    <location>
        <begin position="140"/>
        <end position="160"/>
    </location>
</feature>
<name>A0A6J7J7P3_9ZZZZ</name>
<evidence type="ECO:0000256" key="2">
    <source>
        <dbReference type="ARBA" id="ARBA00022448"/>
    </source>
</evidence>
<dbReference type="Pfam" id="PF13631">
    <property type="entry name" value="Cytochrom_B_N_2"/>
    <property type="match status" value="1"/>
</dbReference>
<evidence type="ECO:0000313" key="12">
    <source>
        <dbReference type="EMBL" id="CAB4939110.1"/>
    </source>
</evidence>
<keyword evidence="7 10" id="KW-1133">Transmembrane helix</keyword>
<evidence type="ECO:0000256" key="5">
    <source>
        <dbReference type="ARBA" id="ARBA00022723"/>
    </source>
</evidence>
<keyword evidence="6" id="KW-1278">Translocase</keyword>
<feature type="transmembrane region" description="Helical" evidence="10">
    <location>
        <begin position="409"/>
        <end position="426"/>
    </location>
</feature>
<comment type="subcellular location">
    <subcellularLocation>
        <location evidence="1">Cell membrane</location>
        <topology evidence="1">Multi-pass membrane protein</topology>
    </subcellularLocation>
</comment>
<protein>
    <submittedName>
        <fullName evidence="12">Unannotated protein</fullName>
    </submittedName>
</protein>
<dbReference type="EMBL" id="CAFBNF010000060">
    <property type="protein sequence ID" value="CAB4939110.1"/>
    <property type="molecule type" value="Genomic_DNA"/>
</dbReference>
<feature type="transmembrane region" description="Helical" evidence="10">
    <location>
        <begin position="325"/>
        <end position="350"/>
    </location>
</feature>
<feature type="transmembrane region" description="Helical" evidence="10">
    <location>
        <begin position="262"/>
        <end position="283"/>
    </location>
</feature>
<feature type="transmembrane region" description="Helical" evidence="10">
    <location>
        <begin position="206"/>
        <end position="229"/>
    </location>
</feature>
<dbReference type="PANTHER" id="PTHR19271:SF16">
    <property type="entry name" value="CYTOCHROME B"/>
    <property type="match status" value="1"/>
</dbReference>
<keyword evidence="2" id="KW-0813">Transport</keyword>
<feature type="transmembrane region" description="Helical" evidence="10">
    <location>
        <begin position="370"/>
        <end position="389"/>
    </location>
</feature>
<reference evidence="12" key="1">
    <citation type="submission" date="2020-05" db="EMBL/GenBank/DDBJ databases">
        <authorList>
            <person name="Chiriac C."/>
            <person name="Salcher M."/>
            <person name="Ghai R."/>
            <person name="Kavagutti S V."/>
        </authorList>
    </citation>
    <scope>NUCLEOTIDE SEQUENCE</scope>
</reference>
<evidence type="ECO:0000256" key="6">
    <source>
        <dbReference type="ARBA" id="ARBA00022967"/>
    </source>
</evidence>
<evidence type="ECO:0000256" key="3">
    <source>
        <dbReference type="ARBA" id="ARBA00022475"/>
    </source>
</evidence>
<feature type="transmembrane region" description="Helical" evidence="10">
    <location>
        <begin position="109"/>
        <end position="128"/>
    </location>
</feature>
<keyword evidence="5" id="KW-0479">Metal-binding</keyword>
<organism evidence="12">
    <name type="scientific">freshwater metagenome</name>
    <dbReference type="NCBI Taxonomy" id="449393"/>
    <lineage>
        <taxon>unclassified sequences</taxon>
        <taxon>metagenomes</taxon>
        <taxon>ecological metagenomes</taxon>
    </lineage>
</organism>
<dbReference type="PANTHER" id="PTHR19271">
    <property type="entry name" value="CYTOCHROME B"/>
    <property type="match status" value="1"/>
</dbReference>
<dbReference type="PROSITE" id="PS51002">
    <property type="entry name" value="CYTB_NTER"/>
    <property type="match status" value="1"/>
</dbReference>
<dbReference type="EMBL" id="CAFBOZ010000146">
    <property type="protein sequence ID" value="CAB5008194.1"/>
    <property type="molecule type" value="Genomic_DNA"/>
</dbReference>